<keyword evidence="13" id="KW-1185">Reference proteome</keyword>
<organism evidence="12 13">
    <name type="scientific">Flaviaesturariibacter aridisoli</name>
    <dbReference type="NCBI Taxonomy" id="2545761"/>
    <lineage>
        <taxon>Bacteria</taxon>
        <taxon>Pseudomonadati</taxon>
        <taxon>Bacteroidota</taxon>
        <taxon>Chitinophagia</taxon>
        <taxon>Chitinophagales</taxon>
        <taxon>Chitinophagaceae</taxon>
        <taxon>Flaviaestuariibacter</taxon>
    </lineage>
</organism>
<dbReference type="GO" id="GO:0003909">
    <property type="term" value="F:DNA ligase activity"/>
    <property type="evidence" value="ECO:0007669"/>
    <property type="project" value="TreeGrafter"/>
</dbReference>
<gene>
    <name evidence="12" type="ORF">E0486_04015</name>
</gene>
<dbReference type="PANTHER" id="PTHR43749:SF2">
    <property type="entry name" value="RNA-SPLICING LIGASE RTCB"/>
    <property type="match status" value="1"/>
</dbReference>
<dbReference type="GO" id="GO:0030145">
    <property type="term" value="F:manganese ion binding"/>
    <property type="evidence" value="ECO:0007669"/>
    <property type="project" value="TreeGrafter"/>
</dbReference>
<feature type="binding site" evidence="11">
    <location>
        <position position="243"/>
    </location>
    <ligand>
        <name>GMP</name>
        <dbReference type="ChEBI" id="CHEBI:58115"/>
    </ligand>
</feature>
<evidence type="ECO:0000256" key="9">
    <source>
        <dbReference type="ARBA" id="ARBA00047746"/>
    </source>
</evidence>
<dbReference type="OrthoDB" id="9802323at2"/>
<comment type="cofactor">
    <cofactor evidence="1">
        <name>Mn(2+)</name>
        <dbReference type="ChEBI" id="CHEBI:29035"/>
    </cofactor>
</comment>
<dbReference type="SUPFAM" id="SSF103365">
    <property type="entry name" value="Hypothetical protein PH1602"/>
    <property type="match status" value="1"/>
</dbReference>
<evidence type="ECO:0000256" key="10">
    <source>
        <dbReference type="PIRSR" id="PIRSR601233-1"/>
    </source>
</evidence>
<feature type="active site" description="GMP-histidine intermediate" evidence="10">
    <location>
        <position position="264"/>
    </location>
</feature>
<evidence type="ECO:0000256" key="2">
    <source>
        <dbReference type="ARBA" id="ARBA00012726"/>
    </source>
</evidence>
<evidence type="ECO:0000256" key="4">
    <source>
        <dbReference type="ARBA" id="ARBA00022723"/>
    </source>
</evidence>
<dbReference type="GO" id="GO:0006281">
    <property type="term" value="P:DNA repair"/>
    <property type="evidence" value="ECO:0007669"/>
    <property type="project" value="TreeGrafter"/>
</dbReference>
<comment type="caution">
    <text evidence="12">The sequence shown here is derived from an EMBL/GenBank/DDBJ whole genome shotgun (WGS) entry which is preliminary data.</text>
</comment>
<accession>A0A4R4E7Z7</accession>
<feature type="binding site" evidence="11">
    <location>
        <begin position="264"/>
        <end position="267"/>
    </location>
    <ligand>
        <name>GMP</name>
        <dbReference type="ChEBI" id="CHEBI:58115"/>
    </ligand>
</feature>
<dbReference type="GO" id="GO:0006396">
    <property type="term" value="P:RNA processing"/>
    <property type="evidence" value="ECO:0007669"/>
    <property type="project" value="InterPro"/>
</dbReference>
<evidence type="ECO:0000313" key="12">
    <source>
        <dbReference type="EMBL" id="TCZ73855.1"/>
    </source>
</evidence>
<dbReference type="Pfam" id="PF01139">
    <property type="entry name" value="RtcB"/>
    <property type="match status" value="1"/>
</dbReference>
<name>A0A4R4E7Z7_9BACT</name>
<evidence type="ECO:0000256" key="3">
    <source>
        <dbReference type="ARBA" id="ARBA00022598"/>
    </source>
</evidence>
<evidence type="ECO:0000313" key="13">
    <source>
        <dbReference type="Proteomes" id="UP000295164"/>
    </source>
</evidence>
<comment type="catalytic activity">
    <reaction evidence="9">
        <text>a 3'-end 3'-phospho-ribonucleotide-RNA + a 5'-end dephospho-ribonucleoside-RNA + GTP = a ribonucleotidyl-ribonucleotide-RNA + GMP + diphosphate</text>
        <dbReference type="Rhea" id="RHEA:68076"/>
        <dbReference type="Rhea" id="RHEA-COMP:10463"/>
        <dbReference type="Rhea" id="RHEA-COMP:13936"/>
        <dbReference type="Rhea" id="RHEA-COMP:17355"/>
        <dbReference type="ChEBI" id="CHEBI:33019"/>
        <dbReference type="ChEBI" id="CHEBI:37565"/>
        <dbReference type="ChEBI" id="CHEBI:58115"/>
        <dbReference type="ChEBI" id="CHEBI:83062"/>
        <dbReference type="ChEBI" id="CHEBI:138284"/>
        <dbReference type="ChEBI" id="CHEBI:173118"/>
        <dbReference type="EC" id="6.5.1.8"/>
    </reaction>
</comment>
<keyword evidence="5 11" id="KW-0547">Nucleotide-binding</keyword>
<keyword evidence="3" id="KW-0436">Ligase</keyword>
<dbReference type="InterPro" id="IPR001233">
    <property type="entry name" value="RtcB"/>
</dbReference>
<protein>
    <recommendedName>
        <fullName evidence="2">3'-phosphate/5'-hydroxy nucleic acid ligase</fullName>
        <ecNumber evidence="2">6.5.1.8</ecNumber>
    </recommendedName>
</protein>
<dbReference type="GO" id="GO:0170057">
    <property type="term" value="F:RNA ligase (GTP) activity"/>
    <property type="evidence" value="ECO:0007669"/>
    <property type="project" value="UniProtKB-EC"/>
</dbReference>
<dbReference type="Proteomes" id="UP000295164">
    <property type="component" value="Unassembled WGS sequence"/>
</dbReference>
<proteinExistence type="predicted"/>
<dbReference type="EMBL" id="SKFH01000004">
    <property type="protein sequence ID" value="TCZ73855.1"/>
    <property type="molecule type" value="Genomic_DNA"/>
</dbReference>
<dbReference type="EC" id="6.5.1.8" evidence="2"/>
<dbReference type="PANTHER" id="PTHR43749">
    <property type="entry name" value="RNA-SPLICING LIGASE RTCB"/>
    <property type="match status" value="1"/>
</dbReference>
<keyword evidence="6" id="KW-0692">RNA repair</keyword>
<dbReference type="AlphaFoldDB" id="A0A4R4E7Z7"/>
<keyword evidence="4" id="KW-0479">Metal-binding</keyword>
<reference evidence="12 13" key="1">
    <citation type="submission" date="2019-03" db="EMBL/GenBank/DDBJ databases">
        <authorList>
            <person name="Kim M.K.M."/>
        </authorList>
    </citation>
    <scope>NUCLEOTIDE SEQUENCE [LARGE SCALE GENOMIC DNA]</scope>
    <source>
        <strain evidence="12 13">17J68-15</strain>
    </source>
</reference>
<dbReference type="InterPro" id="IPR036025">
    <property type="entry name" value="RtcB-like_sf"/>
</dbReference>
<feature type="binding site" evidence="11">
    <location>
        <begin position="236"/>
        <end position="239"/>
    </location>
    <ligand>
        <name>GMP</name>
        <dbReference type="ChEBI" id="CHEBI:58115"/>
    </ligand>
</feature>
<evidence type="ECO:0000256" key="11">
    <source>
        <dbReference type="PIRSR" id="PIRSR601233-2"/>
    </source>
</evidence>
<dbReference type="RefSeq" id="WP_131850855.1">
    <property type="nucleotide sequence ID" value="NZ_SKFH01000004.1"/>
</dbReference>
<evidence type="ECO:0000256" key="7">
    <source>
        <dbReference type="ARBA" id="ARBA00023134"/>
    </source>
</evidence>
<evidence type="ECO:0000256" key="1">
    <source>
        <dbReference type="ARBA" id="ARBA00001936"/>
    </source>
</evidence>
<dbReference type="GO" id="GO:0005525">
    <property type="term" value="F:GTP binding"/>
    <property type="evidence" value="ECO:0007669"/>
    <property type="project" value="UniProtKB-KW"/>
</dbReference>
<keyword evidence="8" id="KW-0464">Manganese</keyword>
<evidence type="ECO:0000256" key="8">
    <source>
        <dbReference type="ARBA" id="ARBA00023211"/>
    </source>
</evidence>
<keyword evidence="7 11" id="KW-0342">GTP-binding</keyword>
<sequence length="346" mass="39172">MKTSYFTDRSGVEQNALQSLRRFEAQPAIQRIAVFPDIHYCSERSIPVGVAFRTTDVFFPLVTGKDTGCGVAYGRIPKKDLRRPFDKMRHYRAFERAVHGMTDEGLGGGNHFLSLEESDQYFYVIVHTGSRNLGIHLYQEAVALLQQHNPGQDWLPVEYASAGWRSVYDRVLQYATARRREFVEKAFAFLDRNNYLAGGSFTWADSQHNLLEFTEAGVIHRKGSTQLTGAGEVVIPLSMSRGSLIVRANTWHAALEASLHSSAHGAGRRLSRTDTLKHWYSLKKSDKDAYRARFPELLNRRGAFDSSILQEFDFAYKDSAELLATQPQLLKVDETRPMLTVKNTGM</sequence>
<dbReference type="InterPro" id="IPR052915">
    <property type="entry name" value="RtcB-like"/>
</dbReference>
<dbReference type="Gene3D" id="3.90.1860.10">
    <property type="entry name" value="tRNA-splicing ligase RtcB"/>
    <property type="match status" value="1"/>
</dbReference>
<evidence type="ECO:0000256" key="6">
    <source>
        <dbReference type="ARBA" id="ARBA00022800"/>
    </source>
</evidence>
<evidence type="ECO:0000256" key="5">
    <source>
        <dbReference type="ARBA" id="ARBA00022741"/>
    </source>
</evidence>
<dbReference type="GO" id="GO:0042245">
    <property type="term" value="P:RNA repair"/>
    <property type="evidence" value="ECO:0007669"/>
    <property type="project" value="UniProtKB-KW"/>
</dbReference>